<dbReference type="PROSITE" id="PS51257">
    <property type="entry name" value="PROKAR_LIPOPROTEIN"/>
    <property type="match status" value="1"/>
</dbReference>
<evidence type="ECO:0000313" key="5">
    <source>
        <dbReference type="Proteomes" id="UP000658202"/>
    </source>
</evidence>
<keyword evidence="5" id="KW-1185">Reference proteome</keyword>
<evidence type="ECO:0000313" key="2">
    <source>
        <dbReference type="EMBL" id="GGG51705.1"/>
    </source>
</evidence>
<organism evidence="3 4">
    <name type="scientific">Epilithonimonas arachidiradicis</name>
    <dbReference type="NCBI Taxonomy" id="1617282"/>
    <lineage>
        <taxon>Bacteria</taxon>
        <taxon>Pseudomonadati</taxon>
        <taxon>Bacteroidota</taxon>
        <taxon>Flavobacteriia</taxon>
        <taxon>Flavobacteriales</taxon>
        <taxon>Weeksellaceae</taxon>
        <taxon>Chryseobacterium group</taxon>
        <taxon>Epilithonimonas</taxon>
    </lineage>
</organism>
<feature type="region of interest" description="Disordered" evidence="1">
    <location>
        <begin position="27"/>
        <end position="50"/>
    </location>
</feature>
<reference evidence="2" key="4">
    <citation type="submission" date="2024-05" db="EMBL/GenBank/DDBJ databases">
        <authorList>
            <person name="Sun Q."/>
            <person name="Sedlacek I."/>
        </authorList>
    </citation>
    <scope>NUCLEOTIDE SEQUENCE</scope>
    <source>
        <strain evidence="2">CCM 8490</strain>
    </source>
</reference>
<dbReference type="AlphaFoldDB" id="A0A420CN39"/>
<feature type="compositionally biased region" description="Basic and acidic residues" evidence="1">
    <location>
        <begin position="35"/>
        <end position="50"/>
    </location>
</feature>
<comment type="caution">
    <text evidence="3">The sequence shown here is derived from an EMBL/GenBank/DDBJ whole genome shotgun (WGS) entry which is preliminary data.</text>
</comment>
<protein>
    <submittedName>
        <fullName evidence="3">Uncharacterized protein</fullName>
    </submittedName>
</protein>
<gene>
    <name evidence="3" type="ORF">BXY58_3165</name>
    <name evidence="2" type="ORF">GCM10007332_11740</name>
</gene>
<sequence>MKNTFLFIAVFTAFTFSCSKDNKETIENPATNSDNKTELKAAEKTNSKEEPTINLSEYSKLTPIEIKDSKQKDVFKKYGIEFGGVCYSCDLAIFKINKESFEIIELCNEKNIHSYKDFSYEKNGNSLKIKTPESTFIFTQVENEPIYQLKIEGQKPEFKNMRISEFYTQESLLEKFEEHDCGDFQG</sequence>
<dbReference type="OrthoDB" id="1377326at2"/>
<dbReference type="Proteomes" id="UP000285906">
    <property type="component" value="Unassembled WGS sequence"/>
</dbReference>
<dbReference type="RefSeq" id="WP_120214700.1">
    <property type="nucleotide sequence ID" value="NZ_BMCW01000001.1"/>
</dbReference>
<reference evidence="2" key="1">
    <citation type="journal article" date="2014" name="Int. J. Syst. Evol. Microbiol.">
        <title>Complete genome of a new Firmicutes species belonging to the dominant human colonic microbiota ('Ruminococcus bicirculans') reveals two chromosomes and a selective capacity to utilize plant glucans.</title>
        <authorList>
            <consortium name="NISC Comparative Sequencing Program"/>
            <person name="Wegmann U."/>
            <person name="Louis P."/>
            <person name="Goesmann A."/>
            <person name="Henrissat B."/>
            <person name="Duncan S.H."/>
            <person name="Flint H.J."/>
        </authorList>
    </citation>
    <scope>NUCLEOTIDE SEQUENCE</scope>
    <source>
        <strain evidence="2">CCM 8490</strain>
    </source>
</reference>
<proteinExistence type="predicted"/>
<dbReference type="Proteomes" id="UP000658202">
    <property type="component" value="Unassembled WGS sequence"/>
</dbReference>
<reference evidence="3 4" key="2">
    <citation type="submission" date="2018-09" db="EMBL/GenBank/DDBJ databases">
        <title>Genomic Encyclopedia of Archaeal and Bacterial Type Strains, Phase II (KMG-II): from individual species to whole genera.</title>
        <authorList>
            <person name="Goeker M."/>
        </authorList>
    </citation>
    <scope>NUCLEOTIDE SEQUENCE [LARGE SCALE GENOMIC DNA]</scope>
    <source>
        <strain evidence="3 4">DSM 27620</strain>
    </source>
</reference>
<name>A0A420CN39_9FLAO</name>
<dbReference type="EMBL" id="RAQH01000010">
    <property type="protein sequence ID" value="RKE79792.1"/>
    <property type="molecule type" value="Genomic_DNA"/>
</dbReference>
<reference evidence="5" key="3">
    <citation type="journal article" date="2019" name="Int. J. Syst. Evol. Microbiol.">
        <title>The Global Catalogue of Microorganisms (GCM) 10K type strain sequencing project: providing services to taxonomists for standard genome sequencing and annotation.</title>
        <authorList>
            <consortium name="The Broad Institute Genomics Platform"/>
            <consortium name="The Broad Institute Genome Sequencing Center for Infectious Disease"/>
            <person name="Wu L."/>
            <person name="Ma J."/>
        </authorList>
    </citation>
    <scope>NUCLEOTIDE SEQUENCE [LARGE SCALE GENOMIC DNA]</scope>
    <source>
        <strain evidence="5">CCM 8490</strain>
    </source>
</reference>
<evidence type="ECO:0000313" key="3">
    <source>
        <dbReference type="EMBL" id="RKE79792.1"/>
    </source>
</evidence>
<dbReference type="EMBL" id="BMCW01000001">
    <property type="protein sequence ID" value="GGG51705.1"/>
    <property type="molecule type" value="Genomic_DNA"/>
</dbReference>
<accession>A0A420CN39</accession>
<evidence type="ECO:0000313" key="4">
    <source>
        <dbReference type="Proteomes" id="UP000285906"/>
    </source>
</evidence>
<evidence type="ECO:0000256" key="1">
    <source>
        <dbReference type="SAM" id="MobiDB-lite"/>
    </source>
</evidence>